<keyword evidence="2" id="KW-0539">Nucleus</keyword>
<dbReference type="OrthoDB" id="5550281at2759"/>
<dbReference type="SUPFAM" id="SSF47095">
    <property type="entry name" value="HMG-box"/>
    <property type="match status" value="2"/>
</dbReference>
<dbReference type="PANTHER" id="PTHR48112">
    <property type="entry name" value="HIGH MOBILITY GROUP PROTEIN DSP1"/>
    <property type="match status" value="1"/>
</dbReference>
<dbReference type="InterPro" id="IPR036910">
    <property type="entry name" value="HMG_box_dom_sf"/>
</dbReference>
<dbReference type="EMBL" id="AK340694">
    <property type="protein sequence ID" value="BAH71254.1"/>
    <property type="molecule type" value="mRNA"/>
</dbReference>
<dbReference type="InterPro" id="IPR009071">
    <property type="entry name" value="HMG_box_dom"/>
</dbReference>
<keyword evidence="1 2" id="KW-0238">DNA-binding</keyword>
<feature type="domain" description="HMG box" evidence="3">
    <location>
        <begin position="51"/>
        <end position="118"/>
    </location>
</feature>
<organism evidence="4">
    <name type="scientific">Acyrthosiphon pisum</name>
    <name type="common">Pea aphid</name>
    <dbReference type="NCBI Taxonomy" id="7029"/>
    <lineage>
        <taxon>Eukaryota</taxon>
        <taxon>Metazoa</taxon>
        <taxon>Ecdysozoa</taxon>
        <taxon>Arthropoda</taxon>
        <taxon>Hexapoda</taxon>
        <taxon>Insecta</taxon>
        <taxon>Pterygota</taxon>
        <taxon>Neoptera</taxon>
        <taxon>Paraneoptera</taxon>
        <taxon>Hemiptera</taxon>
        <taxon>Sternorrhyncha</taxon>
        <taxon>Aphidomorpha</taxon>
        <taxon>Aphidoidea</taxon>
        <taxon>Aphididae</taxon>
        <taxon>Macrosiphini</taxon>
        <taxon>Acyrthosiphon</taxon>
    </lineage>
</organism>
<dbReference type="PROSITE" id="PS50118">
    <property type="entry name" value="HMG_BOX_2"/>
    <property type="match status" value="2"/>
</dbReference>
<reference evidence="4" key="1">
    <citation type="submission" date="2009-06" db="EMBL/GenBank/DDBJ databases">
        <title>A full-length cDNA resource of the pea aphid, Acyrthosiphon pisum.</title>
        <authorList>
            <person name="Shigenobu S."/>
            <person name="Nakabachi A."/>
            <person name="Richards S."/>
        </authorList>
    </citation>
    <scope>NUCLEOTIDE SEQUENCE</scope>
    <source>
        <strain evidence="4">LSR1</strain>
        <tissue evidence="4">Whole body</tissue>
    </source>
</reference>
<evidence type="ECO:0000256" key="1">
    <source>
        <dbReference type="ARBA" id="ARBA00023125"/>
    </source>
</evidence>
<evidence type="ECO:0000313" key="4">
    <source>
        <dbReference type="EMBL" id="BAH71254.1"/>
    </source>
</evidence>
<dbReference type="GO" id="GO:0006357">
    <property type="term" value="P:regulation of transcription by RNA polymerase II"/>
    <property type="evidence" value="ECO:0007669"/>
    <property type="project" value="TreeGrafter"/>
</dbReference>
<dbReference type="Gene3D" id="1.10.30.10">
    <property type="entry name" value="High mobility group box domain"/>
    <property type="match status" value="2"/>
</dbReference>
<name>C4WTN4_ACYPI</name>
<gene>
    <name evidence="4" type="primary">ACYPI008934</name>
</gene>
<evidence type="ECO:0000259" key="3">
    <source>
        <dbReference type="PROSITE" id="PS50118"/>
    </source>
</evidence>
<dbReference type="GO" id="GO:0003677">
    <property type="term" value="F:DNA binding"/>
    <property type="evidence" value="ECO:0007669"/>
    <property type="project" value="UniProtKB-UniRule"/>
</dbReference>
<dbReference type="InterPro" id="IPR050342">
    <property type="entry name" value="HMGB"/>
</dbReference>
<protein>
    <submittedName>
        <fullName evidence="4">ACYPI008934 protein</fullName>
    </submittedName>
</protein>
<sequence>MGFKQFITNHWRLVNSNNLFINRCANSVLESHTIGYAQKSVVNKLQLPLKPKKPSPPFFQYLKERRQEVIEKHNLNFKDAVRFLSESWKDFDDNTKKKMTDIYNKELEQYKDSMKVFNESLTVDQKNELFRVKYEQIEQRTKRKLKKELKELGKPRKPLTAYLKFVTEEIKNHGNGPVQTYMVTVVYKWKELDENRKTKFFELGVLDNDNFKNALFKWENDMIKARRLDLVRGCAFFNDGTDNSN</sequence>
<dbReference type="AlphaFoldDB" id="C4WTN4"/>
<evidence type="ECO:0000256" key="2">
    <source>
        <dbReference type="PROSITE-ProRule" id="PRU00267"/>
    </source>
</evidence>
<proteinExistence type="evidence at transcript level"/>
<dbReference type="SMART" id="SM00398">
    <property type="entry name" value="HMG"/>
    <property type="match status" value="2"/>
</dbReference>
<feature type="DNA-binding region" description="HMG box" evidence="2">
    <location>
        <begin position="155"/>
        <end position="219"/>
    </location>
</feature>
<feature type="domain" description="HMG box" evidence="3">
    <location>
        <begin position="155"/>
        <end position="219"/>
    </location>
</feature>
<accession>C4WTN4</accession>
<feature type="DNA-binding region" description="HMG box" evidence="2">
    <location>
        <begin position="51"/>
        <end position="118"/>
    </location>
</feature>
<dbReference type="PANTHER" id="PTHR48112:SF22">
    <property type="entry name" value="MITOCHONDRIAL TRANSCRIPTION FACTOR A, ISOFORM B"/>
    <property type="match status" value="1"/>
</dbReference>
<dbReference type="GO" id="GO:0005634">
    <property type="term" value="C:nucleus"/>
    <property type="evidence" value="ECO:0007669"/>
    <property type="project" value="UniProtKB-UniRule"/>
</dbReference>